<sequence length="387" mass="44581">MSFLFRTIRVARATQFTSSIPRAAKQTQQARHASWLRNHIRTRLAEPEFMPELWRQYRRLMVYMVLFNGSIVGGQLLLHAWEQRTIETNHPTPESWPQMARYYLRLSRERNPYFYFGDDKGLDKTLEYLDKCIEELEKIPGGTKDGIAEVRKERGRVFEKMGFWDKAEKEYEIAMEAGGKGSTFASNRLAKIREWQGDVEGAEEALMVALKEAEKEDVVDAMFELGVFVARHGREAEGLQMVTEVLAMRKAIEKEVIDPKRWTPSAGDPCKIAATQAVVGELLFALGKKEEGIQWSEGAFEKGWKMADFRTKCKDCALITAGNLIRMGEILEEDAEKMKKGWFGGDKKKKEMLAEAQRLKVEYDDRKLELEAIKAVRDAEFERTMEN</sequence>
<gene>
    <name evidence="1" type="ORF">PCON_10398</name>
</gene>
<name>U4LIA5_PYROM</name>
<evidence type="ECO:0000313" key="2">
    <source>
        <dbReference type="Proteomes" id="UP000018144"/>
    </source>
</evidence>
<dbReference type="Gene3D" id="1.25.40.10">
    <property type="entry name" value="Tetratricopeptide repeat domain"/>
    <property type="match status" value="1"/>
</dbReference>
<dbReference type="Proteomes" id="UP000018144">
    <property type="component" value="Unassembled WGS sequence"/>
</dbReference>
<dbReference type="OrthoDB" id="5408102at2759"/>
<organism evidence="1 2">
    <name type="scientific">Pyronema omphalodes (strain CBS 100304)</name>
    <name type="common">Pyronema confluens</name>
    <dbReference type="NCBI Taxonomy" id="1076935"/>
    <lineage>
        <taxon>Eukaryota</taxon>
        <taxon>Fungi</taxon>
        <taxon>Dikarya</taxon>
        <taxon>Ascomycota</taxon>
        <taxon>Pezizomycotina</taxon>
        <taxon>Pezizomycetes</taxon>
        <taxon>Pezizales</taxon>
        <taxon>Pyronemataceae</taxon>
        <taxon>Pyronema</taxon>
    </lineage>
</organism>
<accession>U4LIA5</accession>
<protein>
    <submittedName>
        <fullName evidence="1">Uncharacterized protein</fullName>
    </submittedName>
</protein>
<reference evidence="1 2" key="1">
    <citation type="journal article" date="2013" name="PLoS Genet.">
        <title>The genome and development-dependent transcriptomes of Pyronema confluens: a window into fungal evolution.</title>
        <authorList>
            <person name="Traeger S."/>
            <person name="Altegoer F."/>
            <person name="Freitag M."/>
            <person name="Gabaldon T."/>
            <person name="Kempken F."/>
            <person name="Kumar A."/>
            <person name="Marcet-Houben M."/>
            <person name="Poggeler S."/>
            <person name="Stajich J.E."/>
            <person name="Nowrousian M."/>
        </authorList>
    </citation>
    <scope>NUCLEOTIDE SEQUENCE [LARGE SCALE GENOMIC DNA]</scope>
    <source>
        <strain evidence="2">CBS 100304</strain>
        <tissue evidence="1">Vegetative mycelium</tissue>
    </source>
</reference>
<evidence type="ECO:0000313" key="1">
    <source>
        <dbReference type="EMBL" id="CCX31267.1"/>
    </source>
</evidence>
<dbReference type="EMBL" id="HF935560">
    <property type="protein sequence ID" value="CCX31267.1"/>
    <property type="molecule type" value="Genomic_DNA"/>
</dbReference>
<keyword evidence="2" id="KW-1185">Reference proteome</keyword>
<dbReference type="AlphaFoldDB" id="U4LIA5"/>
<dbReference type="InterPro" id="IPR011990">
    <property type="entry name" value="TPR-like_helical_dom_sf"/>
</dbReference>
<proteinExistence type="predicted"/>
<dbReference type="SUPFAM" id="SSF48452">
    <property type="entry name" value="TPR-like"/>
    <property type="match status" value="1"/>
</dbReference>